<dbReference type="SMART" id="SM00482">
    <property type="entry name" value="POLAc"/>
    <property type="match status" value="1"/>
</dbReference>
<gene>
    <name evidence="3" type="ORF">LCGC14_2458750</name>
</gene>
<dbReference type="SUPFAM" id="SSF56672">
    <property type="entry name" value="DNA/RNA polymerases"/>
    <property type="match status" value="1"/>
</dbReference>
<reference evidence="3" key="1">
    <citation type="journal article" date="2015" name="Nature">
        <title>Complex archaea that bridge the gap between prokaryotes and eukaryotes.</title>
        <authorList>
            <person name="Spang A."/>
            <person name="Saw J.H."/>
            <person name="Jorgensen S.L."/>
            <person name="Zaremba-Niedzwiedzka K."/>
            <person name="Martijn J."/>
            <person name="Lind A.E."/>
            <person name="van Eijk R."/>
            <person name="Schleper C."/>
            <person name="Guy L."/>
            <person name="Ettema T.J."/>
        </authorList>
    </citation>
    <scope>NUCLEOTIDE SEQUENCE</scope>
</reference>
<dbReference type="PANTHER" id="PTHR10133:SF27">
    <property type="entry name" value="DNA POLYMERASE NU"/>
    <property type="match status" value="1"/>
</dbReference>
<dbReference type="InterPro" id="IPR001098">
    <property type="entry name" value="DNA-dir_DNA_pol_A_palm_dom"/>
</dbReference>
<feature type="domain" description="DNA-directed DNA polymerase family A palm" evidence="2">
    <location>
        <begin position="47"/>
        <end position="246"/>
    </location>
</feature>
<dbReference type="GO" id="GO:0003677">
    <property type="term" value="F:DNA binding"/>
    <property type="evidence" value="ECO:0007669"/>
    <property type="project" value="InterPro"/>
</dbReference>
<accession>A0A0F9DR26</accession>
<dbReference type="GO" id="GO:0006261">
    <property type="term" value="P:DNA-templated DNA replication"/>
    <property type="evidence" value="ECO:0007669"/>
    <property type="project" value="InterPro"/>
</dbReference>
<evidence type="ECO:0000259" key="2">
    <source>
        <dbReference type="SMART" id="SM00482"/>
    </source>
</evidence>
<evidence type="ECO:0000313" key="3">
    <source>
        <dbReference type="EMBL" id="KKL20111.1"/>
    </source>
</evidence>
<sequence length="289" mass="32694">YLVDKGGKDGRMRCSYVIGGTETGRLSSRKSVFGTGSNLQNVPPGVCRRMFVPDKGKVFLQPDLSQAEARVVAYLAEETSMIGVFDRGEDIHQLTADTLPKDFVPSGSAYLNVDNPKRLFAKKHVHAFNYGEYTKAFAERAGIPILLAETIRGKYFDTFPNIRAWQLRIQSELGKSKTMTTPLGRKRTFFGRWGEQLFREAYAYVPQSVVGDVLNYAMIRLYRDVPEIEFMLQIHDAFVIQCTNHSSVIQARIGQIREAFNIPISICGRELVIPIEIKVGDNWEDMEKI</sequence>
<dbReference type="Gene3D" id="1.10.150.20">
    <property type="entry name" value="5' to 3' exonuclease, C-terminal subdomain"/>
    <property type="match status" value="1"/>
</dbReference>
<proteinExistence type="predicted"/>
<comment type="caution">
    <text evidence="3">The sequence shown here is derived from an EMBL/GenBank/DDBJ whole genome shotgun (WGS) entry which is preliminary data.</text>
</comment>
<dbReference type="EMBL" id="LAZR01038226">
    <property type="protein sequence ID" value="KKL20111.1"/>
    <property type="molecule type" value="Genomic_DNA"/>
</dbReference>
<dbReference type="Gene3D" id="3.30.70.370">
    <property type="match status" value="1"/>
</dbReference>
<dbReference type="AlphaFoldDB" id="A0A0F9DR26"/>
<protein>
    <recommendedName>
        <fullName evidence="2">DNA-directed DNA polymerase family A palm domain-containing protein</fullName>
    </recommendedName>
</protein>
<dbReference type="InterPro" id="IPR043502">
    <property type="entry name" value="DNA/RNA_pol_sf"/>
</dbReference>
<keyword evidence="1" id="KW-0235">DNA replication</keyword>
<evidence type="ECO:0000256" key="1">
    <source>
        <dbReference type="ARBA" id="ARBA00022705"/>
    </source>
</evidence>
<dbReference type="PANTHER" id="PTHR10133">
    <property type="entry name" value="DNA POLYMERASE I"/>
    <property type="match status" value="1"/>
</dbReference>
<dbReference type="PRINTS" id="PR00868">
    <property type="entry name" value="DNAPOLI"/>
</dbReference>
<name>A0A0F9DR26_9ZZZZ</name>
<dbReference type="GO" id="GO:0003887">
    <property type="term" value="F:DNA-directed DNA polymerase activity"/>
    <property type="evidence" value="ECO:0007669"/>
    <property type="project" value="InterPro"/>
</dbReference>
<organism evidence="3">
    <name type="scientific">marine sediment metagenome</name>
    <dbReference type="NCBI Taxonomy" id="412755"/>
    <lineage>
        <taxon>unclassified sequences</taxon>
        <taxon>metagenomes</taxon>
        <taxon>ecological metagenomes</taxon>
    </lineage>
</organism>
<feature type="non-terminal residue" evidence="3">
    <location>
        <position position="1"/>
    </location>
</feature>
<dbReference type="Pfam" id="PF00476">
    <property type="entry name" value="DNA_pol_A"/>
    <property type="match status" value="1"/>
</dbReference>
<dbReference type="GO" id="GO:0006302">
    <property type="term" value="P:double-strand break repair"/>
    <property type="evidence" value="ECO:0007669"/>
    <property type="project" value="TreeGrafter"/>
</dbReference>
<dbReference type="InterPro" id="IPR002298">
    <property type="entry name" value="DNA_polymerase_A"/>
</dbReference>